<gene>
    <name evidence="6" type="ORF">FSC454_03000</name>
</gene>
<evidence type="ECO:0000313" key="7">
    <source>
        <dbReference type="Proteomes" id="UP000182459"/>
    </source>
</evidence>
<keyword evidence="7" id="KW-1185">Reference proteome</keyword>
<dbReference type="Pfam" id="PF00589">
    <property type="entry name" value="Phage_integrase"/>
    <property type="match status" value="1"/>
</dbReference>
<dbReference type="SUPFAM" id="SSF56349">
    <property type="entry name" value="DNA breaking-rejoining enzymes"/>
    <property type="match status" value="1"/>
</dbReference>
<reference evidence="6 7" key="1">
    <citation type="submission" date="2016-11" db="EMBL/GenBank/DDBJ databases">
        <authorList>
            <person name="Hagglund E."/>
            <person name="Bystrom M."/>
            <person name="Naslund J."/>
            <person name="Stenberg P."/>
            <person name="Sjodin A."/>
        </authorList>
    </citation>
    <scope>NUCLEOTIDE SEQUENCE [LARGE SCALE GENOMIC DNA]</scope>
    <source>
        <strain evidence="6 7">CCUG 58020</strain>
    </source>
</reference>
<evidence type="ECO:0000259" key="5">
    <source>
        <dbReference type="PROSITE" id="PS51898"/>
    </source>
</evidence>
<keyword evidence="3" id="KW-0238">DNA-binding</keyword>
<dbReference type="Gene3D" id="3.30.160.390">
    <property type="entry name" value="Integrase, DNA-binding domain"/>
    <property type="match status" value="1"/>
</dbReference>
<dbReference type="GO" id="GO:0006310">
    <property type="term" value="P:DNA recombination"/>
    <property type="evidence" value="ECO:0007669"/>
    <property type="project" value="UniProtKB-KW"/>
</dbReference>
<name>A0AAC9J4T9_9GAMM</name>
<protein>
    <submittedName>
        <fullName evidence="6">Integrase</fullName>
    </submittedName>
</protein>
<dbReference type="InterPro" id="IPR038488">
    <property type="entry name" value="Integrase_DNA-bd_sf"/>
</dbReference>
<dbReference type="InterPro" id="IPR010998">
    <property type="entry name" value="Integrase_recombinase_N"/>
</dbReference>
<dbReference type="KEGG" id="fhi:FSC454_03000"/>
<keyword evidence="4" id="KW-0233">DNA recombination</keyword>
<accession>A0AAC9J4T9</accession>
<dbReference type="GO" id="GO:0003677">
    <property type="term" value="F:DNA binding"/>
    <property type="evidence" value="ECO:0007669"/>
    <property type="project" value="UniProtKB-KW"/>
</dbReference>
<keyword evidence="2" id="KW-0229">DNA integration</keyword>
<feature type="domain" description="Tyr recombinase" evidence="5">
    <location>
        <begin position="205"/>
        <end position="397"/>
    </location>
</feature>
<dbReference type="InterPro" id="IPR050808">
    <property type="entry name" value="Phage_Integrase"/>
</dbReference>
<evidence type="ECO:0000313" key="6">
    <source>
        <dbReference type="EMBL" id="APD50179.1"/>
    </source>
</evidence>
<dbReference type="Proteomes" id="UP000182459">
    <property type="component" value="Chromosome"/>
</dbReference>
<evidence type="ECO:0000256" key="2">
    <source>
        <dbReference type="ARBA" id="ARBA00022908"/>
    </source>
</evidence>
<evidence type="ECO:0000256" key="4">
    <source>
        <dbReference type="ARBA" id="ARBA00023172"/>
    </source>
</evidence>
<dbReference type="Gene3D" id="1.10.443.10">
    <property type="entry name" value="Intergrase catalytic core"/>
    <property type="match status" value="1"/>
</dbReference>
<dbReference type="CDD" id="cd00801">
    <property type="entry name" value="INT_P4_C"/>
    <property type="match status" value="1"/>
</dbReference>
<dbReference type="PANTHER" id="PTHR30629:SF2">
    <property type="entry name" value="PROPHAGE INTEGRASE INTS-RELATED"/>
    <property type="match status" value="1"/>
</dbReference>
<dbReference type="InterPro" id="IPR025166">
    <property type="entry name" value="Integrase_DNA_bind_dom"/>
</dbReference>
<comment type="similarity">
    <text evidence="1">Belongs to the 'phage' integrase family.</text>
</comment>
<proteinExistence type="inferred from homology"/>
<dbReference type="PANTHER" id="PTHR30629">
    <property type="entry name" value="PROPHAGE INTEGRASE"/>
    <property type="match status" value="1"/>
</dbReference>
<dbReference type="AlphaFoldDB" id="A0AAC9J4T9"/>
<dbReference type="EMBL" id="CP018093">
    <property type="protein sequence ID" value="APD50179.1"/>
    <property type="molecule type" value="Genomic_DNA"/>
</dbReference>
<dbReference type="PROSITE" id="PS51898">
    <property type="entry name" value="TYR_RECOMBINASE"/>
    <property type="match status" value="1"/>
</dbReference>
<dbReference type="InterPro" id="IPR011010">
    <property type="entry name" value="DNA_brk_join_enz"/>
</dbReference>
<dbReference type="Pfam" id="PF13356">
    <property type="entry name" value="Arm-DNA-bind_3"/>
    <property type="match status" value="1"/>
</dbReference>
<sequence length="420" mass="48986">MAKISKQFIEKSNELKSLKTEKRYSDDNCTNLWFIARPSGIHSWLYRFKLNGKPDSFTIGKYQDVSIIEARELARDYNKMLALGKNPKIEKEKAKYQDNSSFRNIADKAFETKHPKNAYGWSKDSYNRNLSIYNRLILPKLDNSNIQDIEAWQIANILDGNTASNQEKIKNILNMIFSFAVGKGLIKYNIAREIKADSRNTKGFGFIDPVEKQLDFSKLLNDIEQYQGSYNIKKALQLAILIGFRPQNIVSLKWQQISEINEDNKTIHIITVDEEDMKMKRKFKQPLSKQAYNLLMEVKNVNGGYNYVFPSNTKSKHISKDSLSKALRENLGYNGEDKPKQTTHGFRKSVRTYISSQQRKYKWDKDAIRMILSHLKGDSIDNIYDKYEYIPERQEMLQLWADYVDHIKENANVIRIQDIG</sequence>
<dbReference type="Gene3D" id="1.10.150.130">
    <property type="match status" value="1"/>
</dbReference>
<organism evidence="6 7">
    <name type="scientific">Francisella hispaniensis FSC454</name>
    <dbReference type="NCBI Taxonomy" id="1088883"/>
    <lineage>
        <taxon>Bacteria</taxon>
        <taxon>Pseudomonadati</taxon>
        <taxon>Pseudomonadota</taxon>
        <taxon>Gammaproteobacteria</taxon>
        <taxon>Thiotrichales</taxon>
        <taxon>Francisellaceae</taxon>
        <taxon>Francisella</taxon>
    </lineage>
</organism>
<dbReference type="InterPro" id="IPR002104">
    <property type="entry name" value="Integrase_catalytic"/>
</dbReference>
<evidence type="ECO:0000256" key="3">
    <source>
        <dbReference type="ARBA" id="ARBA00023125"/>
    </source>
</evidence>
<dbReference type="InterPro" id="IPR013762">
    <property type="entry name" value="Integrase-like_cat_sf"/>
</dbReference>
<evidence type="ECO:0000256" key="1">
    <source>
        <dbReference type="ARBA" id="ARBA00008857"/>
    </source>
</evidence>
<dbReference type="RefSeq" id="WP_066045987.1">
    <property type="nucleotide sequence ID" value="NZ_CP018093.1"/>
</dbReference>
<dbReference type="GO" id="GO:0015074">
    <property type="term" value="P:DNA integration"/>
    <property type="evidence" value="ECO:0007669"/>
    <property type="project" value="UniProtKB-KW"/>
</dbReference>